<reference evidence="3" key="3">
    <citation type="submission" date="2025-09" db="UniProtKB">
        <authorList>
            <consortium name="Ensembl"/>
        </authorList>
    </citation>
    <scope>IDENTIFICATION</scope>
    <source>
        <strain evidence="3">Thorbecke</strain>
    </source>
</reference>
<dbReference type="InterPro" id="IPR050302">
    <property type="entry name" value="Rab_GAP_TBC_domain"/>
</dbReference>
<reference evidence="3 4" key="1">
    <citation type="journal article" date="2011" name="Nature">
        <title>A high-resolution map of human evolutionary constraint using 29 mammals.</title>
        <authorList>
            <person name="Lindblad-Toh K."/>
            <person name="Garber M."/>
            <person name="Zuk O."/>
            <person name="Lin M.F."/>
            <person name="Parker B.J."/>
            <person name="Washietl S."/>
            <person name="Kheradpour P."/>
            <person name="Ernst J."/>
            <person name="Jordan G."/>
            <person name="Mauceli E."/>
            <person name="Ward L.D."/>
            <person name="Lowe C.B."/>
            <person name="Holloway A.K."/>
            <person name="Clamp M."/>
            <person name="Gnerre S."/>
            <person name="Alfoldi J."/>
            <person name="Beal K."/>
            <person name="Chang J."/>
            <person name="Clawson H."/>
            <person name="Cuff J."/>
            <person name="Di Palma F."/>
            <person name="Fitzgerald S."/>
            <person name="Flicek P."/>
            <person name="Guttman M."/>
            <person name="Hubisz M.J."/>
            <person name="Jaffe D.B."/>
            <person name="Jungreis I."/>
            <person name="Kent W.J."/>
            <person name="Kostka D."/>
            <person name="Lara M."/>
            <person name="Martins A.L."/>
            <person name="Massingham T."/>
            <person name="Moltke I."/>
            <person name="Raney B.J."/>
            <person name="Rasmussen M.D."/>
            <person name="Robinson J."/>
            <person name="Stark A."/>
            <person name="Vilella A.J."/>
            <person name="Wen J."/>
            <person name="Xie X."/>
            <person name="Zody M.C."/>
            <person name="Baldwin J."/>
            <person name="Bloom T."/>
            <person name="Chin C.W."/>
            <person name="Heiman D."/>
            <person name="Nicol R."/>
            <person name="Nusbaum C."/>
            <person name="Young S."/>
            <person name="Wilkinson J."/>
            <person name="Worley K.C."/>
            <person name="Kovar C.L."/>
            <person name="Muzny D.M."/>
            <person name="Gibbs R.A."/>
            <person name="Cree A."/>
            <person name="Dihn H.H."/>
            <person name="Fowler G."/>
            <person name="Jhangiani S."/>
            <person name="Joshi V."/>
            <person name="Lee S."/>
            <person name="Lewis L.R."/>
            <person name="Nazareth L.V."/>
            <person name="Okwuonu G."/>
            <person name="Santibanez J."/>
            <person name="Warren W.C."/>
            <person name="Mardis E.R."/>
            <person name="Weinstock G.M."/>
            <person name="Wilson R.K."/>
            <person name="Delehaunty K."/>
            <person name="Dooling D."/>
            <person name="Fronik C."/>
            <person name="Fulton L."/>
            <person name="Fulton B."/>
            <person name="Graves T."/>
            <person name="Minx P."/>
            <person name="Sodergren E."/>
            <person name="Birney E."/>
            <person name="Margulies E.H."/>
            <person name="Herrero J."/>
            <person name="Green E.D."/>
            <person name="Haussler D."/>
            <person name="Siepel A."/>
            <person name="Goldman N."/>
            <person name="Pollard K.S."/>
            <person name="Pedersen J.S."/>
            <person name="Lander E.S."/>
            <person name="Kellis M."/>
        </authorList>
    </citation>
    <scope>NUCLEOTIDE SEQUENCE [LARGE SCALE GENOMIC DNA]</scope>
    <source>
        <strain evidence="3 4">Thorbecke inbred</strain>
    </source>
</reference>
<organism evidence="3 4">
    <name type="scientific">Oryctolagus cuniculus</name>
    <name type="common">Rabbit</name>
    <dbReference type="NCBI Taxonomy" id="9986"/>
    <lineage>
        <taxon>Eukaryota</taxon>
        <taxon>Metazoa</taxon>
        <taxon>Chordata</taxon>
        <taxon>Craniata</taxon>
        <taxon>Vertebrata</taxon>
        <taxon>Euteleostomi</taxon>
        <taxon>Mammalia</taxon>
        <taxon>Eutheria</taxon>
        <taxon>Euarchontoglires</taxon>
        <taxon>Glires</taxon>
        <taxon>Lagomorpha</taxon>
        <taxon>Leporidae</taxon>
        <taxon>Oryctolagus</taxon>
    </lineage>
</organism>
<dbReference type="PaxDb" id="9986-ENSOCUP00000026279"/>
<feature type="region of interest" description="Disordered" evidence="1">
    <location>
        <begin position="551"/>
        <end position="595"/>
    </location>
</feature>
<feature type="region of interest" description="Disordered" evidence="1">
    <location>
        <begin position="401"/>
        <end position="539"/>
    </location>
</feature>
<dbReference type="GO" id="GO:0005096">
    <property type="term" value="F:GTPase activator activity"/>
    <property type="evidence" value="ECO:0007669"/>
    <property type="project" value="TreeGrafter"/>
</dbReference>
<dbReference type="PROSITE" id="PS50086">
    <property type="entry name" value="TBC_RABGAP"/>
    <property type="match status" value="1"/>
</dbReference>
<dbReference type="GeneID" id="108175357"/>
<feature type="compositionally biased region" description="Low complexity" evidence="1">
    <location>
        <begin position="453"/>
        <end position="471"/>
    </location>
</feature>
<proteinExistence type="predicted"/>
<dbReference type="GO" id="GO:0031267">
    <property type="term" value="F:small GTPase binding"/>
    <property type="evidence" value="ECO:0007669"/>
    <property type="project" value="TreeGrafter"/>
</dbReference>
<evidence type="ECO:0000313" key="3">
    <source>
        <dbReference type="Ensembl" id="ENSOCUP00000026279.1"/>
    </source>
</evidence>
<feature type="compositionally biased region" description="Basic and acidic residues" evidence="1">
    <location>
        <begin position="433"/>
        <end position="444"/>
    </location>
</feature>
<dbReference type="Gene3D" id="1.10.472.80">
    <property type="entry name" value="Ypt/Rab-GAP domain of gyp1p, domain 3"/>
    <property type="match status" value="1"/>
</dbReference>
<dbReference type="InParanoid" id="U3KM21"/>
<reference evidence="3" key="2">
    <citation type="submission" date="2025-08" db="UniProtKB">
        <authorList>
            <consortium name="Ensembl"/>
        </authorList>
    </citation>
    <scope>IDENTIFICATION</scope>
    <source>
        <strain evidence="3">Thorbecke</strain>
    </source>
</reference>
<dbReference type="Pfam" id="PF00566">
    <property type="entry name" value="RabGAP-TBC"/>
    <property type="match status" value="1"/>
</dbReference>
<dbReference type="PANTHER" id="PTHR47219:SF25">
    <property type="entry name" value="RAB-GAP TBC DOMAIN-CONTAINING PROTEIN"/>
    <property type="match status" value="1"/>
</dbReference>
<evidence type="ECO:0000313" key="4">
    <source>
        <dbReference type="Proteomes" id="UP000001811"/>
    </source>
</evidence>
<dbReference type="SUPFAM" id="SSF47923">
    <property type="entry name" value="Ypt/Rab-GAP domain of gyp1p"/>
    <property type="match status" value="2"/>
</dbReference>
<dbReference type="EMBL" id="AAGW02068975">
    <property type="status" value="NOT_ANNOTATED_CDS"/>
    <property type="molecule type" value="Genomic_DNA"/>
</dbReference>
<evidence type="ECO:0000259" key="2">
    <source>
        <dbReference type="PROSITE" id="PS50086"/>
    </source>
</evidence>
<dbReference type="PANTHER" id="PTHR47219">
    <property type="entry name" value="RAB GTPASE-ACTIVATING PROTEIN 1-LIKE"/>
    <property type="match status" value="1"/>
</dbReference>
<feature type="region of interest" description="Disordered" evidence="1">
    <location>
        <begin position="363"/>
        <end position="389"/>
    </location>
</feature>
<dbReference type="Gene3D" id="1.10.10.750">
    <property type="entry name" value="Ypt/Rab-GAP domain of gyp1p, domain 1"/>
    <property type="match status" value="1"/>
</dbReference>
<feature type="compositionally biased region" description="Acidic residues" evidence="1">
    <location>
        <begin position="514"/>
        <end position="528"/>
    </location>
</feature>
<feature type="compositionally biased region" description="Polar residues" evidence="1">
    <location>
        <begin position="572"/>
        <end position="581"/>
    </location>
</feature>
<dbReference type="FunFam" id="1.10.8.270:FF:000016">
    <property type="entry name" value="TBC1 domain family member 2A"/>
    <property type="match status" value="1"/>
</dbReference>
<feature type="compositionally biased region" description="Acidic residues" evidence="1">
    <location>
        <begin position="552"/>
        <end position="561"/>
    </location>
</feature>
<dbReference type="SMR" id="U3KM21"/>
<dbReference type="InterPro" id="IPR000195">
    <property type="entry name" value="Rab-GAP-TBC_dom"/>
</dbReference>
<dbReference type="InterPro" id="IPR035969">
    <property type="entry name" value="Rab-GAP_TBC_sf"/>
</dbReference>
<evidence type="ECO:0000256" key="1">
    <source>
        <dbReference type="SAM" id="MobiDB-lite"/>
    </source>
</evidence>
<dbReference type="GeneTree" id="ENSGT00940000161238"/>
<accession>U3KM21</accession>
<feature type="domain" description="Rab-GAP TBC" evidence="2">
    <location>
        <begin position="106"/>
        <end position="298"/>
    </location>
</feature>
<dbReference type="FunFam" id="1.10.472.80:FF:000019">
    <property type="entry name" value="USP6 N-terminal like"/>
    <property type="match status" value="1"/>
</dbReference>
<feature type="compositionally biased region" description="Polar residues" evidence="1">
    <location>
        <begin position="487"/>
        <end position="496"/>
    </location>
</feature>
<protein>
    <recommendedName>
        <fullName evidence="2">Rab-GAP TBC domain-containing protein</fullName>
    </recommendedName>
</protein>
<dbReference type="eggNOG" id="KOG1102">
    <property type="taxonomic scope" value="Eukaryota"/>
</dbReference>
<dbReference type="HOGENOM" id="CLU_444775_0_0_1"/>
<dbReference type="AlphaFoldDB" id="U3KM21"/>
<sequence>MDSRWRLDMDALRSGRAQERAGIILKYEQGPRKGPQFHLGEEDESGALIPDKLGFLRKQKPPRHGCLAVQWRKHQEGRRLQKWNKMLRNFTKYRSSEKFHRRIEKGIPAQVRGKVWAMMLSVDTRKAQNPGKFEEMKERARLCSDQVQQIDEEVARTFRSHIMFRERYGAKQRSLFEVLLAYSMYNPELGYSQGLSHVAALLLMWLSEEDAFWALVQLMEDSQHAMHDFYTPDSPKLERFQHHLGDIMHRVLPSLEKHLEEEGAYLEDYTAHWYIQCFLDGVPFPLALRMWDIYILEGAHVLTGMVYTVLKVHRKRLLKMSRDHIREFLQVTLKQAWSLSEDAVIRQLRASMRELGKLQCLLPPEEKPTEDGSPALLVPPGSQEHAPPPVSLKTIVERKGCHPEAAAPQEPAGASASVPEETGPLGSAVQPDSKQHTKEQKGSRGESGTQPRGPGSSTGASGSGGAAHLSGPQCSWLDEPGPLRRWTSLTKLNVTFQDDDSHSDNEEYYSGLEQQEEDEEEEEEEEDRPAECPASPWPKLLRDLRFVLPETIFEEDEEGGCEEGASPEPSSPALSVKSSESLRGPGLLAPQSLQSRGDLSRWAGLPNLSPPVKGADFWPLELGGQQGLRAPPPPASEPLDPGPMQAVPALGAGLKTPSLHGSPMHSGDTHGLEPAGASPVLGDQARVPALARGLLAAHSMEQLDVCGHPEGKKSPPGVQLRRARSLACLNTAATPMDKAPLWSSSPPS</sequence>
<dbReference type="SMART" id="SM00164">
    <property type="entry name" value="TBC"/>
    <property type="match status" value="1"/>
</dbReference>
<feature type="region of interest" description="Disordered" evidence="1">
    <location>
        <begin position="616"/>
        <end position="680"/>
    </location>
</feature>
<dbReference type="KEGG" id="ocu:108175357"/>
<dbReference type="Ensembl" id="ENSOCUT00000033230.2">
    <property type="protein sequence ID" value="ENSOCUP00000026279.1"/>
    <property type="gene ID" value="ENSOCUG00000029181.2"/>
</dbReference>
<dbReference type="Gene3D" id="1.10.8.270">
    <property type="entry name" value="putative rabgap domain of human tbc1 domain family member 14 like domains"/>
    <property type="match status" value="1"/>
</dbReference>
<dbReference type="Proteomes" id="UP000001811">
    <property type="component" value="Chromosome 18"/>
</dbReference>
<dbReference type="Bgee" id="ENSOCUG00000029181">
    <property type="expression patterns" value="Expressed in testis"/>
</dbReference>
<dbReference type="FunFam" id="1.10.10.750:FF:000001">
    <property type="entry name" value="TBC1 domain family member 10A"/>
    <property type="match status" value="1"/>
</dbReference>
<feature type="compositionally biased region" description="Low complexity" evidence="1">
    <location>
        <begin position="403"/>
        <end position="417"/>
    </location>
</feature>
<keyword evidence="4" id="KW-1185">Reference proteome</keyword>
<name>U3KM21_RABIT</name>
<dbReference type="OrthoDB" id="9540045at2759"/>